<gene>
    <name evidence="6" type="ORF">EOE66_00245</name>
</gene>
<comment type="similarity">
    <text evidence="2">Belongs to the LemA family.</text>
</comment>
<evidence type="ECO:0000256" key="5">
    <source>
        <dbReference type="ARBA" id="ARBA00023136"/>
    </source>
</evidence>
<dbReference type="EMBL" id="SACR01000001">
    <property type="protein sequence ID" value="RVU49057.1"/>
    <property type="molecule type" value="Genomic_DNA"/>
</dbReference>
<dbReference type="RefSeq" id="WP_128226698.1">
    <property type="nucleotide sequence ID" value="NZ_SACR01000001.1"/>
</dbReference>
<dbReference type="Gene3D" id="1.20.1440.20">
    <property type="entry name" value="LemA-like domain"/>
    <property type="match status" value="1"/>
</dbReference>
<proteinExistence type="inferred from homology"/>
<evidence type="ECO:0000313" key="7">
    <source>
        <dbReference type="Proteomes" id="UP000285575"/>
    </source>
</evidence>
<comment type="subcellular location">
    <subcellularLocation>
        <location evidence="1">Membrane</location>
        <topology evidence="1">Single-pass membrane protein</topology>
    </subcellularLocation>
</comment>
<comment type="caution">
    <text evidence="6">The sequence shown here is derived from an EMBL/GenBank/DDBJ whole genome shotgun (WGS) entry which is preliminary data.</text>
</comment>
<keyword evidence="4" id="KW-1133">Transmembrane helix</keyword>
<evidence type="ECO:0000256" key="3">
    <source>
        <dbReference type="ARBA" id="ARBA00022692"/>
    </source>
</evidence>
<evidence type="ECO:0000256" key="4">
    <source>
        <dbReference type="ARBA" id="ARBA00022989"/>
    </source>
</evidence>
<keyword evidence="3" id="KW-0812">Transmembrane</keyword>
<dbReference type="Proteomes" id="UP000285575">
    <property type="component" value="Unassembled WGS sequence"/>
</dbReference>
<dbReference type="InterPro" id="IPR023353">
    <property type="entry name" value="LemA-like_dom_sf"/>
</dbReference>
<dbReference type="OrthoDB" id="9804152at2"/>
<dbReference type="AlphaFoldDB" id="A0A437RQJ7"/>
<evidence type="ECO:0000256" key="2">
    <source>
        <dbReference type="ARBA" id="ARBA00008854"/>
    </source>
</evidence>
<keyword evidence="7" id="KW-1185">Reference proteome</keyword>
<dbReference type="PANTHER" id="PTHR34478:SF1">
    <property type="entry name" value="PROTEIN LEMA"/>
    <property type="match status" value="1"/>
</dbReference>
<name>A0A437RQJ7_9BURK</name>
<organism evidence="6 7">
    <name type="scientific">Rubrivivax rivuli</name>
    <dbReference type="NCBI Taxonomy" id="1862385"/>
    <lineage>
        <taxon>Bacteria</taxon>
        <taxon>Pseudomonadati</taxon>
        <taxon>Pseudomonadota</taxon>
        <taxon>Betaproteobacteria</taxon>
        <taxon>Burkholderiales</taxon>
        <taxon>Sphaerotilaceae</taxon>
        <taxon>Rubrivivax</taxon>
    </lineage>
</organism>
<dbReference type="PANTHER" id="PTHR34478">
    <property type="entry name" value="PROTEIN LEMA"/>
    <property type="match status" value="1"/>
</dbReference>
<dbReference type="GO" id="GO:0016020">
    <property type="term" value="C:membrane"/>
    <property type="evidence" value="ECO:0007669"/>
    <property type="project" value="UniProtKB-SubCell"/>
</dbReference>
<reference evidence="6 7" key="1">
    <citation type="submission" date="2019-01" db="EMBL/GenBank/DDBJ databases">
        <authorList>
            <person name="Chen W.-M."/>
        </authorList>
    </citation>
    <scope>NUCLEOTIDE SEQUENCE [LARGE SCALE GENOMIC DNA]</scope>
    <source>
        <strain evidence="6 7">KYPY4</strain>
    </source>
</reference>
<evidence type="ECO:0000256" key="1">
    <source>
        <dbReference type="ARBA" id="ARBA00004167"/>
    </source>
</evidence>
<accession>A0A437RQJ7</accession>
<dbReference type="InterPro" id="IPR007156">
    <property type="entry name" value="MamQ_LemA"/>
</dbReference>
<protein>
    <submittedName>
        <fullName evidence="6">LemA family protein</fullName>
    </submittedName>
</protein>
<keyword evidence="5" id="KW-0472">Membrane</keyword>
<dbReference type="SUPFAM" id="SSF140478">
    <property type="entry name" value="LemA-like"/>
    <property type="match status" value="1"/>
</dbReference>
<sequence length="181" mass="19517">MDSSSIWLTALVCVLLLWMVGAYNRLVALRNAIAASWAKVGDALRQRQAAADPLMAALREPMAAEQGALDAWQTACAEAARAATQMDSKPVVQAHAQAWAAAEAAQAAAASRVFALLEQHEAVRVRDDVATNALAWRDAMKRLGFARQLFNETAQPYNEAIAAFPTRLLVGLFRFGPAGRL</sequence>
<dbReference type="Pfam" id="PF04011">
    <property type="entry name" value="LemA"/>
    <property type="match status" value="1"/>
</dbReference>
<evidence type="ECO:0000313" key="6">
    <source>
        <dbReference type="EMBL" id="RVU49057.1"/>
    </source>
</evidence>